<organism evidence="1 2">
    <name type="scientific">Candidatus Wildermuthbacteria bacterium RIFCSPLOWO2_02_FULL_47_9c</name>
    <dbReference type="NCBI Taxonomy" id="1802466"/>
    <lineage>
        <taxon>Bacteria</taxon>
        <taxon>Candidatus Wildermuthiibacteriota</taxon>
    </lineage>
</organism>
<accession>A0A1G2RX62</accession>
<evidence type="ECO:0008006" key="3">
    <source>
        <dbReference type="Google" id="ProtNLM"/>
    </source>
</evidence>
<dbReference type="SUPFAM" id="SSF50447">
    <property type="entry name" value="Translation proteins"/>
    <property type="match status" value="1"/>
</dbReference>
<dbReference type="Proteomes" id="UP000178222">
    <property type="component" value="Unassembled WGS sequence"/>
</dbReference>
<evidence type="ECO:0000313" key="2">
    <source>
        <dbReference type="Proteomes" id="UP000178222"/>
    </source>
</evidence>
<reference evidence="1 2" key="1">
    <citation type="journal article" date="2016" name="Nat. Commun.">
        <title>Thousands of microbial genomes shed light on interconnected biogeochemical processes in an aquifer system.</title>
        <authorList>
            <person name="Anantharaman K."/>
            <person name="Brown C.T."/>
            <person name="Hug L.A."/>
            <person name="Sharon I."/>
            <person name="Castelle C.J."/>
            <person name="Probst A.J."/>
            <person name="Thomas B.C."/>
            <person name="Singh A."/>
            <person name="Wilkins M.J."/>
            <person name="Karaoz U."/>
            <person name="Brodie E.L."/>
            <person name="Williams K.H."/>
            <person name="Hubbard S.S."/>
            <person name="Banfield J.F."/>
        </authorList>
    </citation>
    <scope>NUCLEOTIDE SEQUENCE [LARGE SCALE GENOMIC DNA]</scope>
</reference>
<comment type="caution">
    <text evidence="1">The sequence shown here is derived from an EMBL/GenBank/DDBJ whole genome shotgun (WGS) entry which is preliminary data.</text>
</comment>
<gene>
    <name evidence="1" type="ORF">A3J30_03425</name>
</gene>
<proteinExistence type="predicted"/>
<dbReference type="AlphaFoldDB" id="A0A1G2RX62"/>
<dbReference type="EMBL" id="MHUL01000006">
    <property type="protein sequence ID" value="OHA77393.1"/>
    <property type="molecule type" value="Genomic_DNA"/>
</dbReference>
<name>A0A1G2RX62_9BACT</name>
<dbReference type="InterPro" id="IPR009000">
    <property type="entry name" value="Transl_B-barrel_sf"/>
</dbReference>
<protein>
    <recommendedName>
        <fullName evidence="3">Translation elongation factor-like protein</fullName>
    </recommendedName>
</protein>
<sequence length="84" mass="9231">MKPIGKVTHYYGKLGVAIIKLQDELKLGDRIRIEKGERVFDQEVASLHKNYQPIERAGAGDEVGVKVAEKTQEGAIVVLLGEGE</sequence>
<evidence type="ECO:0000313" key="1">
    <source>
        <dbReference type="EMBL" id="OHA77393.1"/>
    </source>
</evidence>